<feature type="transmembrane region" description="Helical" evidence="1">
    <location>
        <begin position="46"/>
        <end position="64"/>
    </location>
</feature>
<reference evidence="4" key="3">
    <citation type="submission" date="2023-05" db="EMBL/GenBank/DDBJ databases">
        <title>Complete genome sequence of Agrobacterium larrymoorei CFBP5477.</title>
        <authorList>
            <person name="Yen H.-C."/>
            <person name="Chou L."/>
            <person name="Lin Y.-C."/>
            <person name="Lai E.-M."/>
            <person name="Kuo C.-H."/>
        </authorList>
    </citation>
    <scope>NUCLEOTIDE SEQUENCE</scope>
    <source>
        <strain evidence="4">CFBP5477</strain>
    </source>
</reference>
<dbReference type="KEGG" id="alf:CFBP5473_03075"/>
<evidence type="ECO:0000313" key="6">
    <source>
        <dbReference type="Proteomes" id="UP000826513"/>
    </source>
</evidence>
<keyword evidence="1" id="KW-1133">Transmembrane helix</keyword>
<reference evidence="2 5" key="1">
    <citation type="submission" date="2019-04" db="EMBL/GenBank/DDBJ databases">
        <title>Complete genome sequence of Agrobacterium larrymoorei CFBP5473.</title>
        <authorList>
            <person name="Haryono M."/>
            <person name="Chou L."/>
            <person name="Lin Y.-C."/>
            <person name="Lai E.-M."/>
            <person name="Kuo C.-H."/>
        </authorList>
    </citation>
    <scope>NUCLEOTIDE SEQUENCE [LARGE SCALE GENOMIC DNA]</scope>
    <source>
        <strain evidence="2 5">CFBP5473</strain>
    </source>
</reference>
<dbReference type="AlphaFoldDB" id="A0A4D7DMW7"/>
<reference evidence="3 6" key="2">
    <citation type="submission" date="2021-03" db="EMBL/GenBank/DDBJ databases">
        <title>Rapid diversification of plasmids in a genus of pathogenic and nitrogen fixing bacteria.</title>
        <authorList>
            <person name="Weisberg A.J."/>
            <person name="Miller M."/>
            <person name="Ream W."/>
            <person name="Grunwald N.J."/>
            <person name="Chang J.H."/>
        </authorList>
    </citation>
    <scope>NUCLEOTIDE SEQUENCE [LARGE SCALE GENOMIC DNA]</scope>
    <source>
        <strain evidence="3 6">AF3.44</strain>
    </source>
</reference>
<organism evidence="2 5">
    <name type="scientific">Agrobacterium larrymoorei</name>
    <dbReference type="NCBI Taxonomy" id="160699"/>
    <lineage>
        <taxon>Bacteria</taxon>
        <taxon>Pseudomonadati</taxon>
        <taxon>Pseudomonadota</taxon>
        <taxon>Alphaproteobacteria</taxon>
        <taxon>Hyphomicrobiales</taxon>
        <taxon>Rhizobiaceae</taxon>
        <taxon>Rhizobium/Agrobacterium group</taxon>
        <taxon>Agrobacterium</taxon>
    </lineage>
</organism>
<sequence length="104" mass="11605">MKQGRAPMSLYFKAWLFIVLSAAALMTSPDWLPALSYSLGVNSSEVGGFFALVHVLGVIFFCACPSCHLSLFKTDGHFYIYHPWPNKRCSRCGVDHTKSMSPKE</sequence>
<keyword evidence="6" id="KW-1185">Reference proteome</keyword>
<dbReference type="OrthoDB" id="8456647at2"/>
<gene>
    <name evidence="2" type="ORF">CFBP5473_03075</name>
    <name evidence="4" type="ORF">CFBP5477_003060</name>
    <name evidence="3" type="ORF">J5285_02320</name>
</gene>
<evidence type="ECO:0000256" key="1">
    <source>
        <dbReference type="SAM" id="Phobius"/>
    </source>
</evidence>
<protein>
    <submittedName>
        <fullName evidence="2">Uncharacterized protein</fullName>
    </submittedName>
</protein>
<evidence type="ECO:0000313" key="2">
    <source>
        <dbReference type="EMBL" id="QCI96984.1"/>
    </source>
</evidence>
<dbReference type="Proteomes" id="UP000826513">
    <property type="component" value="Chromosome 1"/>
</dbReference>
<dbReference type="EMBL" id="CP124733">
    <property type="protein sequence ID" value="WHA41628.1"/>
    <property type="molecule type" value="Genomic_DNA"/>
</dbReference>
<keyword evidence="1" id="KW-0472">Membrane</keyword>
<dbReference type="EMBL" id="CP039691">
    <property type="protein sequence ID" value="QCI96984.1"/>
    <property type="molecule type" value="Genomic_DNA"/>
</dbReference>
<dbReference type="Proteomes" id="UP000298664">
    <property type="component" value="Chromosome Circular"/>
</dbReference>
<evidence type="ECO:0000313" key="5">
    <source>
        <dbReference type="Proteomes" id="UP000298545"/>
    </source>
</evidence>
<accession>A0A4D7DMW7</accession>
<proteinExistence type="predicted"/>
<name>A0A4D7DMW7_9HYPH</name>
<dbReference type="RefSeq" id="WP_136954309.1">
    <property type="nucleotide sequence ID" value="NZ_CP039691.1"/>
</dbReference>
<evidence type="ECO:0000313" key="3">
    <source>
        <dbReference type="EMBL" id="QYA07589.1"/>
    </source>
</evidence>
<dbReference type="EMBL" id="CP072167">
    <property type="protein sequence ID" value="QYA07589.1"/>
    <property type="molecule type" value="Genomic_DNA"/>
</dbReference>
<keyword evidence="1" id="KW-0812">Transmembrane</keyword>
<evidence type="ECO:0000313" key="4">
    <source>
        <dbReference type="EMBL" id="WHA41628.1"/>
    </source>
</evidence>
<dbReference type="Proteomes" id="UP000298545">
    <property type="component" value="Chromosome circular"/>
</dbReference>